<gene>
    <name evidence="1" type="ORF">MARPO_0012s0167</name>
</gene>
<protein>
    <submittedName>
        <fullName evidence="1">Uncharacterized protein</fullName>
    </submittedName>
</protein>
<evidence type="ECO:0000313" key="1">
    <source>
        <dbReference type="EMBL" id="PTQ46239.1"/>
    </source>
</evidence>
<accession>A0A2R6XJI4</accession>
<evidence type="ECO:0000313" key="2">
    <source>
        <dbReference type="Proteomes" id="UP000244005"/>
    </source>
</evidence>
<sequence length="67" mass="7681">MVFTDQDVRAMEQILFEYSRDRRSPVSNKITDDHFRVPNKLKVPNMAAGAQPALAWPITASTIIHHF</sequence>
<dbReference type="EMBL" id="KZ772684">
    <property type="protein sequence ID" value="PTQ46239.1"/>
    <property type="molecule type" value="Genomic_DNA"/>
</dbReference>
<dbReference type="AlphaFoldDB" id="A0A2R6XJI4"/>
<keyword evidence="2" id="KW-1185">Reference proteome</keyword>
<dbReference type="Proteomes" id="UP000244005">
    <property type="component" value="Unassembled WGS sequence"/>
</dbReference>
<reference evidence="2" key="1">
    <citation type="journal article" date="2017" name="Cell">
        <title>Insights into land plant evolution garnered from the Marchantia polymorpha genome.</title>
        <authorList>
            <person name="Bowman J.L."/>
            <person name="Kohchi T."/>
            <person name="Yamato K.T."/>
            <person name="Jenkins J."/>
            <person name="Shu S."/>
            <person name="Ishizaki K."/>
            <person name="Yamaoka S."/>
            <person name="Nishihama R."/>
            <person name="Nakamura Y."/>
            <person name="Berger F."/>
            <person name="Adam C."/>
            <person name="Aki S.S."/>
            <person name="Althoff F."/>
            <person name="Araki T."/>
            <person name="Arteaga-Vazquez M.A."/>
            <person name="Balasubrmanian S."/>
            <person name="Barry K."/>
            <person name="Bauer D."/>
            <person name="Boehm C.R."/>
            <person name="Briginshaw L."/>
            <person name="Caballero-Perez J."/>
            <person name="Catarino B."/>
            <person name="Chen F."/>
            <person name="Chiyoda S."/>
            <person name="Chovatia M."/>
            <person name="Davies K.M."/>
            <person name="Delmans M."/>
            <person name="Demura T."/>
            <person name="Dierschke T."/>
            <person name="Dolan L."/>
            <person name="Dorantes-Acosta A.E."/>
            <person name="Eklund D.M."/>
            <person name="Florent S.N."/>
            <person name="Flores-Sandoval E."/>
            <person name="Fujiyama A."/>
            <person name="Fukuzawa H."/>
            <person name="Galik B."/>
            <person name="Grimanelli D."/>
            <person name="Grimwood J."/>
            <person name="Grossniklaus U."/>
            <person name="Hamada T."/>
            <person name="Haseloff J."/>
            <person name="Hetherington A.J."/>
            <person name="Higo A."/>
            <person name="Hirakawa Y."/>
            <person name="Hundley H.N."/>
            <person name="Ikeda Y."/>
            <person name="Inoue K."/>
            <person name="Inoue S.I."/>
            <person name="Ishida S."/>
            <person name="Jia Q."/>
            <person name="Kakita M."/>
            <person name="Kanazawa T."/>
            <person name="Kawai Y."/>
            <person name="Kawashima T."/>
            <person name="Kennedy M."/>
            <person name="Kinose K."/>
            <person name="Kinoshita T."/>
            <person name="Kohara Y."/>
            <person name="Koide E."/>
            <person name="Komatsu K."/>
            <person name="Kopischke S."/>
            <person name="Kubo M."/>
            <person name="Kyozuka J."/>
            <person name="Lagercrantz U."/>
            <person name="Lin S.S."/>
            <person name="Lindquist E."/>
            <person name="Lipzen A.M."/>
            <person name="Lu C.W."/>
            <person name="De Luna E."/>
            <person name="Martienssen R.A."/>
            <person name="Minamino N."/>
            <person name="Mizutani M."/>
            <person name="Mizutani M."/>
            <person name="Mochizuki N."/>
            <person name="Monte I."/>
            <person name="Mosher R."/>
            <person name="Nagasaki H."/>
            <person name="Nakagami H."/>
            <person name="Naramoto S."/>
            <person name="Nishitani K."/>
            <person name="Ohtani M."/>
            <person name="Okamoto T."/>
            <person name="Okumura M."/>
            <person name="Phillips J."/>
            <person name="Pollak B."/>
            <person name="Reinders A."/>
            <person name="Rovekamp M."/>
            <person name="Sano R."/>
            <person name="Sawa S."/>
            <person name="Schmid M.W."/>
            <person name="Shirakawa M."/>
            <person name="Solano R."/>
            <person name="Spunde A."/>
            <person name="Suetsugu N."/>
            <person name="Sugano S."/>
            <person name="Sugiyama A."/>
            <person name="Sun R."/>
            <person name="Suzuki Y."/>
            <person name="Takenaka M."/>
            <person name="Takezawa D."/>
            <person name="Tomogane H."/>
            <person name="Tsuzuki M."/>
            <person name="Ueda T."/>
            <person name="Umeda M."/>
            <person name="Ward J.M."/>
            <person name="Watanabe Y."/>
            <person name="Yazaki K."/>
            <person name="Yokoyama R."/>
            <person name="Yoshitake Y."/>
            <person name="Yotsui I."/>
            <person name="Zachgo S."/>
            <person name="Schmutz J."/>
        </authorList>
    </citation>
    <scope>NUCLEOTIDE SEQUENCE [LARGE SCALE GENOMIC DNA]</scope>
    <source>
        <strain evidence="2">Tak-1</strain>
    </source>
</reference>
<name>A0A2R6XJI4_MARPO</name>
<proteinExistence type="predicted"/>
<organism evidence="1 2">
    <name type="scientific">Marchantia polymorpha</name>
    <name type="common">Common liverwort</name>
    <name type="synonym">Marchantia aquatica</name>
    <dbReference type="NCBI Taxonomy" id="3197"/>
    <lineage>
        <taxon>Eukaryota</taxon>
        <taxon>Viridiplantae</taxon>
        <taxon>Streptophyta</taxon>
        <taxon>Embryophyta</taxon>
        <taxon>Marchantiophyta</taxon>
        <taxon>Marchantiopsida</taxon>
        <taxon>Marchantiidae</taxon>
        <taxon>Marchantiales</taxon>
        <taxon>Marchantiaceae</taxon>
        <taxon>Marchantia</taxon>
    </lineage>
</organism>